<evidence type="ECO:0000256" key="9">
    <source>
        <dbReference type="SAM" id="Phobius"/>
    </source>
</evidence>
<keyword evidence="3" id="KW-0813">Transport</keyword>
<name>A0A1D9MLU5_9ACTO</name>
<evidence type="ECO:0000256" key="1">
    <source>
        <dbReference type="ARBA" id="ARBA00004651"/>
    </source>
</evidence>
<dbReference type="NCBIfam" id="TIGR00842">
    <property type="entry name" value="bcct"/>
    <property type="match status" value="1"/>
</dbReference>
<dbReference type="PANTHER" id="PTHR30047">
    <property type="entry name" value="HIGH-AFFINITY CHOLINE TRANSPORT PROTEIN-RELATED"/>
    <property type="match status" value="1"/>
</dbReference>
<feature type="transmembrane region" description="Helical" evidence="9">
    <location>
        <begin position="341"/>
        <end position="360"/>
    </location>
</feature>
<dbReference type="AlphaFoldDB" id="A0A1D9MLU5"/>
<organism evidence="10 11">
    <name type="scientific">Boudabousia tangfeifanii</name>
    <dbReference type="NCBI Taxonomy" id="1912795"/>
    <lineage>
        <taxon>Bacteria</taxon>
        <taxon>Bacillati</taxon>
        <taxon>Actinomycetota</taxon>
        <taxon>Actinomycetes</taxon>
        <taxon>Actinomycetales</taxon>
        <taxon>Actinomycetaceae</taxon>
        <taxon>Boudabousia</taxon>
    </lineage>
</organism>
<dbReference type="EMBL" id="CP017812">
    <property type="protein sequence ID" value="AOZ73277.1"/>
    <property type="molecule type" value="Genomic_DNA"/>
</dbReference>
<feature type="transmembrane region" description="Helical" evidence="9">
    <location>
        <begin position="116"/>
        <end position="137"/>
    </location>
</feature>
<accession>A0A1D9MLU5</accession>
<dbReference type="STRING" id="1912795.BK816_08285"/>
<dbReference type="Proteomes" id="UP000176288">
    <property type="component" value="Chromosome"/>
</dbReference>
<evidence type="ECO:0000256" key="8">
    <source>
        <dbReference type="SAM" id="MobiDB-lite"/>
    </source>
</evidence>
<keyword evidence="11" id="KW-1185">Reference proteome</keyword>
<dbReference type="NCBIfam" id="NF007399">
    <property type="entry name" value="PRK09928.1"/>
    <property type="match status" value="1"/>
</dbReference>
<evidence type="ECO:0000256" key="4">
    <source>
        <dbReference type="ARBA" id="ARBA00022475"/>
    </source>
</evidence>
<dbReference type="GO" id="GO:0022857">
    <property type="term" value="F:transmembrane transporter activity"/>
    <property type="evidence" value="ECO:0007669"/>
    <property type="project" value="InterPro"/>
</dbReference>
<evidence type="ECO:0000256" key="3">
    <source>
        <dbReference type="ARBA" id="ARBA00022448"/>
    </source>
</evidence>
<feature type="transmembrane region" description="Helical" evidence="9">
    <location>
        <begin position="499"/>
        <end position="519"/>
    </location>
</feature>
<feature type="transmembrane region" description="Helical" evidence="9">
    <location>
        <begin position="474"/>
        <end position="493"/>
    </location>
</feature>
<protein>
    <submittedName>
        <fullName evidence="10">High-affinity choline transporter BetT</fullName>
    </submittedName>
</protein>
<dbReference type="Pfam" id="PF02028">
    <property type="entry name" value="BCCT"/>
    <property type="match status" value="1"/>
</dbReference>
<evidence type="ECO:0000313" key="10">
    <source>
        <dbReference type="EMBL" id="AOZ73277.1"/>
    </source>
</evidence>
<evidence type="ECO:0000313" key="11">
    <source>
        <dbReference type="Proteomes" id="UP000176288"/>
    </source>
</evidence>
<comment type="similarity">
    <text evidence="2">Belongs to the BCCT transporter (TC 2.A.15) family.</text>
</comment>
<feature type="transmembrane region" description="Helical" evidence="9">
    <location>
        <begin position="372"/>
        <end position="390"/>
    </location>
</feature>
<feature type="transmembrane region" description="Helical" evidence="9">
    <location>
        <begin position="76"/>
        <end position="96"/>
    </location>
</feature>
<reference evidence="10 11" key="1">
    <citation type="submission" date="2016-10" db="EMBL/GenBank/DDBJ databases">
        <title>Actinomyces aegypiusis sp. nov., isolated from the Aegypius monachus in Qinghai Tibet Plateau China.</title>
        <authorList>
            <person name="Wang Y."/>
        </authorList>
    </citation>
    <scope>NUCLEOTIDE SEQUENCE [LARGE SCALE GENOMIC DNA]</scope>
    <source>
        <strain evidence="10 11">VUL4_3</strain>
    </source>
</reference>
<keyword evidence="6 9" id="KW-1133">Transmembrane helix</keyword>
<evidence type="ECO:0000256" key="7">
    <source>
        <dbReference type="ARBA" id="ARBA00023136"/>
    </source>
</evidence>
<feature type="transmembrane region" description="Helical" evidence="9">
    <location>
        <begin position="165"/>
        <end position="188"/>
    </location>
</feature>
<feature type="transmembrane region" description="Helical" evidence="9">
    <location>
        <begin position="253"/>
        <end position="275"/>
    </location>
</feature>
<evidence type="ECO:0000256" key="2">
    <source>
        <dbReference type="ARBA" id="ARBA00005658"/>
    </source>
</evidence>
<feature type="region of interest" description="Disordered" evidence="8">
    <location>
        <begin position="1"/>
        <end position="26"/>
    </location>
</feature>
<feature type="transmembrane region" description="Helical" evidence="9">
    <location>
        <begin position="287"/>
        <end position="311"/>
    </location>
</feature>
<dbReference type="KEGG" id="avu:BK816_08285"/>
<dbReference type="GO" id="GO:0005886">
    <property type="term" value="C:plasma membrane"/>
    <property type="evidence" value="ECO:0007669"/>
    <property type="project" value="UniProtKB-SubCell"/>
</dbReference>
<dbReference type="OrthoDB" id="9775735at2"/>
<gene>
    <name evidence="10" type="ORF">BK816_08285</name>
</gene>
<feature type="transmembrane region" description="Helical" evidence="9">
    <location>
        <begin position="430"/>
        <end position="453"/>
    </location>
</feature>
<keyword evidence="7 9" id="KW-0472">Membrane</keyword>
<proteinExistence type="inferred from homology"/>
<keyword evidence="4" id="KW-1003">Cell membrane</keyword>
<evidence type="ECO:0000256" key="5">
    <source>
        <dbReference type="ARBA" id="ARBA00022692"/>
    </source>
</evidence>
<dbReference type="PANTHER" id="PTHR30047:SF7">
    <property type="entry name" value="HIGH-AFFINITY CHOLINE TRANSPORT PROTEIN"/>
    <property type="match status" value="1"/>
</dbReference>
<feature type="transmembrane region" description="Helical" evidence="9">
    <location>
        <begin position="216"/>
        <end position="241"/>
    </location>
</feature>
<comment type="subcellular location">
    <subcellularLocation>
        <location evidence="1">Cell membrane</location>
        <topology evidence="1">Multi-pass membrane protein</topology>
    </subcellularLocation>
</comment>
<feature type="transmembrane region" description="Helical" evidence="9">
    <location>
        <begin position="35"/>
        <end position="56"/>
    </location>
</feature>
<keyword evidence="5 9" id="KW-0812">Transmembrane</keyword>
<sequence>MGVMSQLTPNQANSRASNSLAKNPNSVSVPDAPKVNWTVLVASSVLIISVALWAIISPAGAQAALASAVGLVSVELGWFYIATGAIVLAFMLWIALSANGKRRLGPDDATPQFRPYAWASMLFAAGIGVDLLFFSVAEPVAQYYEPPVGSGESVESARQAVALTLFHYGITGWAIYALMGLAFGYFAYRFNLPLSIRSALYPLIGKRIHGSVGDAVEVAAILGTIFGVATSLGIGVVQLNYGLTYLFGVPERLAVQLALVSLAVIVATISAVSGVDKGIKRLSEINVGLALILVFYVFVTGRTSFLLNALVMNVGDYLALLPQWWLNTYAFDNNQTWMDTWTLFFWAWWVAWAPFVGLFLARISKGRTIRQYVLGTLTIPFLFVLGWVSVFGNSALDVVRHGDDAFGKLALSHPERAFYLLLSQYPGATFVAGLASLIGLLLYVTSADSAALVMANFSSNIEDTTGDGPRWLRVYWAALTGILTLAMLLVGGISALQSATIVMGLPFAFVLYLLMISLVRTLRAEDARAVVAPTLEALATPPPSADPLSALNLSWSQWLSRATAYPTATQVNDFVLSTVSPALNQVAQVLREQGFEASVEVDEVMGFITGTTAISTVQLRVPLAPQQVFTYTVYPAQESVPSFALRLDPLRDVYFQVLAHSEMEGARSRWAGVNQERVERELTANGTWAPPTSDYDLWELTSEQVAADASGHFQNALESLA</sequence>
<dbReference type="InterPro" id="IPR000060">
    <property type="entry name" value="BCCT_transptr"/>
</dbReference>
<evidence type="ECO:0000256" key="6">
    <source>
        <dbReference type="ARBA" id="ARBA00022989"/>
    </source>
</evidence>